<dbReference type="PROSITE" id="PS51186">
    <property type="entry name" value="GNAT"/>
    <property type="match status" value="1"/>
</dbReference>
<evidence type="ECO:0000259" key="1">
    <source>
        <dbReference type="PROSITE" id="PS51186"/>
    </source>
</evidence>
<dbReference type="PANTHER" id="PTHR43792:SF1">
    <property type="entry name" value="N-ACETYLTRANSFERASE DOMAIN-CONTAINING PROTEIN"/>
    <property type="match status" value="1"/>
</dbReference>
<dbReference type="Gene3D" id="3.40.630.30">
    <property type="match status" value="1"/>
</dbReference>
<dbReference type="Proteomes" id="UP001057381">
    <property type="component" value="Chromosome"/>
</dbReference>
<protein>
    <submittedName>
        <fullName evidence="2">GNAT family N-acetyltransferase</fullName>
    </submittedName>
</protein>
<reference evidence="2" key="1">
    <citation type="submission" date="2021-04" db="EMBL/GenBank/DDBJ databases">
        <title>Complete Genome Sequences of Macrococcus spp. from dog and cattle.</title>
        <authorList>
            <person name="Schwendener S."/>
            <person name="Perreten V."/>
        </authorList>
    </citation>
    <scope>NUCLEOTIDE SEQUENCE</scope>
    <source>
        <strain evidence="2">Epi0143-OL</strain>
    </source>
</reference>
<sequence>MIYLETDRLQLRDFVPEDLQPFKEMNVDPDVRQYFPDIMSFKRSEMAFRHMQQEIDATGLGLYAVEEKKSREFIGFIGVQYMEATPMYSLDIMPCYEIGWRLIKSAWGKGYATEGARAVLDYVRPRIDLPIYSFTSIDNKRSMKVMEKLGLKQVTTFKHPLVDPRHPMSLQVLYKDVAQ</sequence>
<dbReference type="KEGG" id="mequ:KFV11_02650"/>
<dbReference type="SUPFAM" id="SSF55729">
    <property type="entry name" value="Acyl-CoA N-acyltransferases (Nat)"/>
    <property type="match status" value="1"/>
</dbReference>
<dbReference type="GO" id="GO:0016747">
    <property type="term" value="F:acyltransferase activity, transferring groups other than amino-acyl groups"/>
    <property type="evidence" value="ECO:0007669"/>
    <property type="project" value="InterPro"/>
</dbReference>
<name>A0A9Q9BPG3_9STAP</name>
<feature type="domain" description="N-acetyltransferase" evidence="1">
    <location>
        <begin position="9"/>
        <end position="173"/>
    </location>
</feature>
<accession>A0A9Q9BPG3</accession>
<dbReference type="InterPro" id="IPR051531">
    <property type="entry name" value="N-acetyltransferase"/>
</dbReference>
<dbReference type="AlphaFoldDB" id="A0A9Q9BPG3"/>
<proteinExistence type="predicted"/>
<gene>
    <name evidence="2" type="ORF">KFV11_02650</name>
</gene>
<dbReference type="Pfam" id="PF13302">
    <property type="entry name" value="Acetyltransf_3"/>
    <property type="match status" value="1"/>
</dbReference>
<organism evidence="2 3">
    <name type="scientific">Macrococcus equipercicus</name>
    <dbReference type="NCBI Taxonomy" id="69967"/>
    <lineage>
        <taxon>Bacteria</taxon>
        <taxon>Bacillati</taxon>
        <taxon>Bacillota</taxon>
        <taxon>Bacilli</taxon>
        <taxon>Bacillales</taxon>
        <taxon>Staphylococcaceae</taxon>
        <taxon>Macrococcus</taxon>
    </lineage>
</organism>
<evidence type="ECO:0000313" key="3">
    <source>
        <dbReference type="Proteomes" id="UP001057381"/>
    </source>
</evidence>
<dbReference type="PANTHER" id="PTHR43792">
    <property type="entry name" value="GNAT FAMILY, PUTATIVE (AFU_ORTHOLOGUE AFUA_3G00765)-RELATED-RELATED"/>
    <property type="match status" value="1"/>
</dbReference>
<dbReference type="RefSeq" id="WP_254250292.1">
    <property type="nucleotide sequence ID" value="NZ_CP073809.1"/>
</dbReference>
<dbReference type="EMBL" id="CP073809">
    <property type="protein sequence ID" value="UTH14280.1"/>
    <property type="molecule type" value="Genomic_DNA"/>
</dbReference>
<evidence type="ECO:0000313" key="2">
    <source>
        <dbReference type="EMBL" id="UTH14280.1"/>
    </source>
</evidence>
<dbReference type="InterPro" id="IPR000182">
    <property type="entry name" value="GNAT_dom"/>
</dbReference>
<dbReference type="InterPro" id="IPR016181">
    <property type="entry name" value="Acyl_CoA_acyltransferase"/>
</dbReference>